<evidence type="ECO:0000256" key="2">
    <source>
        <dbReference type="SAM" id="MobiDB-lite"/>
    </source>
</evidence>
<feature type="region of interest" description="Disordered" evidence="2">
    <location>
        <begin position="146"/>
        <end position="206"/>
    </location>
</feature>
<dbReference type="GO" id="GO:0006606">
    <property type="term" value="P:protein import into nucleus"/>
    <property type="evidence" value="ECO:0007669"/>
    <property type="project" value="InterPro"/>
</dbReference>
<organism evidence="4 5">
    <name type="scientific">Stachybotrys chartarum (strain CBS 109288 / IBT 7711)</name>
    <name type="common">Toxic black mold</name>
    <name type="synonym">Stilbospora chartarum</name>
    <dbReference type="NCBI Taxonomy" id="1280523"/>
    <lineage>
        <taxon>Eukaryota</taxon>
        <taxon>Fungi</taxon>
        <taxon>Dikarya</taxon>
        <taxon>Ascomycota</taxon>
        <taxon>Pezizomycotina</taxon>
        <taxon>Sordariomycetes</taxon>
        <taxon>Hypocreomycetidae</taxon>
        <taxon>Hypocreales</taxon>
        <taxon>Stachybotryaceae</taxon>
        <taxon>Stachybotrys</taxon>
    </lineage>
</organism>
<feature type="region of interest" description="Disordered" evidence="2">
    <location>
        <begin position="26"/>
        <end position="105"/>
    </location>
</feature>
<feature type="compositionally biased region" description="Polar residues" evidence="2">
    <location>
        <begin position="46"/>
        <end position="61"/>
    </location>
</feature>
<evidence type="ECO:0000313" key="4">
    <source>
        <dbReference type="EMBL" id="KEY74165.1"/>
    </source>
</evidence>
<accession>A0A084B9D6</accession>
<dbReference type="Proteomes" id="UP000028045">
    <property type="component" value="Unassembled WGS sequence"/>
</dbReference>
<feature type="compositionally biased region" description="Acidic residues" evidence="2">
    <location>
        <begin position="334"/>
        <end position="350"/>
    </location>
</feature>
<proteinExistence type="inferred from homology"/>
<evidence type="ECO:0000259" key="3">
    <source>
        <dbReference type="Pfam" id="PF08574"/>
    </source>
</evidence>
<dbReference type="EMBL" id="KL647645">
    <property type="protein sequence ID" value="KEY74165.1"/>
    <property type="molecule type" value="Genomic_DNA"/>
</dbReference>
<keyword evidence="5" id="KW-1185">Reference proteome</keyword>
<feature type="compositionally biased region" description="Acidic residues" evidence="2">
    <location>
        <begin position="358"/>
        <end position="368"/>
    </location>
</feature>
<dbReference type="PANTHER" id="PTHR28063">
    <property type="entry name" value="RNA POLYMERASE II NUCLEAR LOCALIZATION PROTEIN IWR1"/>
    <property type="match status" value="1"/>
</dbReference>
<dbReference type="GO" id="GO:0005737">
    <property type="term" value="C:cytoplasm"/>
    <property type="evidence" value="ECO:0007669"/>
    <property type="project" value="TreeGrafter"/>
</dbReference>
<evidence type="ECO:0000313" key="5">
    <source>
        <dbReference type="Proteomes" id="UP000028045"/>
    </source>
</evidence>
<feature type="region of interest" description="Disordered" evidence="2">
    <location>
        <begin position="333"/>
        <end position="408"/>
    </location>
</feature>
<reference evidence="4 5" key="1">
    <citation type="journal article" date="2014" name="BMC Genomics">
        <title>Comparative genome sequencing reveals chemotype-specific gene clusters in the toxigenic black mold Stachybotrys.</title>
        <authorList>
            <person name="Semeiks J."/>
            <person name="Borek D."/>
            <person name="Otwinowski Z."/>
            <person name="Grishin N.V."/>
        </authorList>
    </citation>
    <scope>NUCLEOTIDE SEQUENCE [LARGE SCALE GENOMIC DNA]</scope>
    <source>
        <strain evidence="5">CBS 109288 / IBT 7711</strain>
    </source>
</reference>
<feature type="compositionally biased region" description="Low complexity" evidence="2">
    <location>
        <begin position="76"/>
        <end position="87"/>
    </location>
</feature>
<comment type="similarity">
    <text evidence="1">Belongs to the IWR1/SLC7A6OS family.</text>
</comment>
<dbReference type="OrthoDB" id="6255506at2759"/>
<dbReference type="PANTHER" id="PTHR28063:SF1">
    <property type="entry name" value="RNA POLYMERASE II NUCLEAR LOCALIZATION PROTEIN IWR1"/>
    <property type="match status" value="1"/>
</dbReference>
<feature type="region of interest" description="Disordered" evidence="2">
    <location>
        <begin position="235"/>
        <end position="292"/>
    </location>
</feature>
<gene>
    <name evidence="4" type="ORF">S7711_00325</name>
</gene>
<dbReference type="InterPro" id="IPR040150">
    <property type="entry name" value="Iwr1"/>
</dbReference>
<sequence length="427" mass="48178">MSLPPQLIRVKRKRVDESPVTFLQLDQGAKRHRSDSHYVYQRRDSTNPAPATFPTTQNGQGIQPIIQVSSPDDKSSQPSSNDSTQASRAAGSPRLIARGKSPSRALKHRAVETLLEPRRFHISRSTLSPDQDHGLLSGVHKRYRTSPAVFVERSRRKQAQRADKTTATSKPPAQTSSQLKKPSSAKRSRPQQNDTPSHAPLPVSVSTPHAQDLDKIAADMNQWVLNEIGANLQAMEQDKTQQSKSKLRPKAPAKRYNERHPQSSQTQALTSADADPDTAMTYASSDDDGDDEDWVIDEYVRIPATSMAVDIAPAEVGLLVIEGEEERILFYGSEQDEEDEMLEDDEDENAENYYTADYPEDEVETDDEFDRHAYLYRNGNASDDEEFDNREYNDSDEDDDKILLEGDDDDVTMARIRTYMQRHTPYQ</sequence>
<name>A0A084B9D6_STACB</name>
<feature type="domain" description="Transcription factor Iwr1" evidence="3">
    <location>
        <begin position="292"/>
        <end position="362"/>
    </location>
</feature>
<evidence type="ECO:0000256" key="1">
    <source>
        <dbReference type="ARBA" id="ARBA00010218"/>
    </source>
</evidence>
<protein>
    <recommendedName>
        <fullName evidence="3">Transcription factor Iwr1 domain-containing protein</fullName>
    </recommendedName>
</protein>
<dbReference type="AlphaFoldDB" id="A0A084B9D6"/>
<dbReference type="InterPro" id="IPR013883">
    <property type="entry name" value="TF_Iwr1_dom"/>
</dbReference>
<feature type="compositionally biased region" description="Polar residues" evidence="2">
    <location>
        <begin position="165"/>
        <end position="181"/>
    </location>
</feature>
<dbReference type="Pfam" id="PF08574">
    <property type="entry name" value="Iwr1"/>
    <property type="match status" value="1"/>
</dbReference>
<dbReference type="HOGENOM" id="CLU_039754_0_0_1"/>
<feature type="compositionally biased region" description="Acidic residues" evidence="2">
    <location>
        <begin position="382"/>
        <end position="408"/>
    </location>
</feature>